<dbReference type="EMBL" id="SNZR01000011">
    <property type="protein sequence ID" value="TDR93195.1"/>
    <property type="molecule type" value="Genomic_DNA"/>
</dbReference>
<evidence type="ECO:0000256" key="1">
    <source>
        <dbReference type="SAM" id="MobiDB-lite"/>
    </source>
</evidence>
<accession>A0A4R7C7H4</accession>
<comment type="caution">
    <text evidence="2">The sequence shown here is derived from an EMBL/GenBank/DDBJ whole genome shotgun (WGS) entry which is preliminary data.</text>
</comment>
<gene>
    <name evidence="2" type="ORF">EV668_0450</name>
</gene>
<sequence length="447" mass="48836">MSEAVGRDPLGAFREEIGRGTVPQPTAPDLMPTAQALKELEEEQNLFRAARRKGNARVAANPQSEPTPEETMVPKPPLVFQRQLASELKARLRLAIESETGFIERLVWFWSNHFAVSISKGAQTRVSVGSYEREAIRPHVLGRFEDMLLAVEQHPTMLFYLDNQLSVGPNSPAGRNRRRGLNENLAREILELHTLGVNGGYGQDDVVALAKILTGHQIAGLDGRLGEPGTTVFNPGLHEPGPVTLLKTVYPDTGADQARSALRALAHHPSTARHIARKLVVHFLSDRPDAAAVERLESVFRKTGGDLKAVSLALLDLPQAGETEFSKIRLPQEFVVAGFRLCNLQADRLYGVFMQGLRALGQAVWNPGGPDGFPDDAAHWESAEGIKTRLDVAASIARRAQSLDPRLLAEQGLGELAAAETLQSIRAAESRAQGIAILLMSPEFQRR</sequence>
<name>A0A4R7C7H4_9HYPH</name>
<feature type="region of interest" description="Disordered" evidence="1">
    <location>
        <begin position="53"/>
        <end position="74"/>
    </location>
</feature>
<dbReference type="InterPro" id="IPR014917">
    <property type="entry name" value="DUF1800"/>
</dbReference>
<organism evidence="2 3">
    <name type="scientific">Enterovirga rhinocerotis</name>
    <dbReference type="NCBI Taxonomy" id="1339210"/>
    <lineage>
        <taxon>Bacteria</taxon>
        <taxon>Pseudomonadati</taxon>
        <taxon>Pseudomonadota</taxon>
        <taxon>Alphaproteobacteria</taxon>
        <taxon>Hyphomicrobiales</taxon>
        <taxon>Methylobacteriaceae</taxon>
        <taxon>Enterovirga</taxon>
    </lineage>
</organism>
<dbReference type="RefSeq" id="WP_245512776.1">
    <property type="nucleotide sequence ID" value="NZ_SNZR01000011.1"/>
</dbReference>
<proteinExistence type="predicted"/>
<dbReference type="Proteomes" id="UP000295122">
    <property type="component" value="Unassembled WGS sequence"/>
</dbReference>
<evidence type="ECO:0000313" key="3">
    <source>
        <dbReference type="Proteomes" id="UP000295122"/>
    </source>
</evidence>
<dbReference type="AlphaFoldDB" id="A0A4R7C7H4"/>
<evidence type="ECO:0000313" key="2">
    <source>
        <dbReference type="EMBL" id="TDR93195.1"/>
    </source>
</evidence>
<reference evidence="2 3" key="1">
    <citation type="submission" date="2019-03" db="EMBL/GenBank/DDBJ databases">
        <title>Genomic Encyclopedia of Type Strains, Phase IV (KMG-IV): sequencing the most valuable type-strain genomes for metagenomic binning, comparative biology and taxonomic classification.</title>
        <authorList>
            <person name="Goeker M."/>
        </authorList>
    </citation>
    <scope>NUCLEOTIDE SEQUENCE [LARGE SCALE GENOMIC DNA]</scope>
    <source>
        <strain evidence="2 3">DSM 25903</strain>
    </source>
</reference>
<keyword evidence="3" id="KW-1185">Reference proteome</keyword>
<protein>
    <submittedName>
        <fullName evidence="2">Uncharacterized protein (DUF1800 family)</fullName>
    </submittedName>
</protein>
<feature type="region of interest" description="Disordered" evidence="1">
    <location>
        <begin position="1"/>
        <end position="29"/>
    </location>
</feature>
<dbReference type="Pfam" id="PF08811">
    <property type="entry name" value="DUF1800"/>
    <property type="match status" value="1"/>
</dbReference>